<protein>
    <submittedName>
        <fullName evidence="1">6667_t:CDS:1</fullName>
    </submittedName>
</protein>
<sequence>MSSTNFMTHYTTKTKTTNTKFIEKAMVGASQVERGKQFVLTAACTAKHSCSQNQ</sequence>
<gene>
    <name evidence="1" type="ORF">FCALED_LOCUS2990</name>
</gene>
<dbReference type="Proteomes" id="UP000789570">
    <property type="component" value="Unassembled WGS sequence"/>
</dbReference>
<evidence type="ECO:0000313" key="1">
    <source>
        <dbReference type="EMBL" id="CAG8486638.1"/>
    </source>
</evidence>
<organism evidence="1 2">
    <name type="scientific">Funneliformis caledonium</name>
    <dbReference type="NCBI Taxonomy" id="1117310"/>
    <lineage>
        <taxon>Eukaryota</taxon>
        <taxon>Fungi</taxon>
        <taxon>Fungi incertae sedis</taxon>
        <taxon>Mucoromycota</taxon>
        <taxon>Glomeromycotina</taxon>
        <taxon>Glomeromycetes</taxon>
        <taxon>Glomerales</taxon>
        <taxon>Glomeraceae</taxon>
        <taxon>Funneliformis</taxon>
    </lineage>
</organism>
<accession>A0A9N8WEP1</accession>
<dbReference type="AlphaFoldDB" id="A0A9N8WEP1"/>
<dbReference type="EMBL" id="CAJVPQ010000496">
    <property type="protein sequence ID" value="CAG8486638.1"/>
    <property type="molecule type" value="Genomic_DNA"/>
</dbReference>
<reference evidence="1" key="1">
    <citation type="submission" date="2021-06" db="EMBL/GenBank/DDBJ databases">
        <authorList>
            <person name="Kallberg Y."/>
            <person name="Tangrot J."/>
            <person name="Rosling A."/>
        </authorList>
    </citation>
    <scope>NUCLEOTIDE SEQUENCE</scope>
    <source>
        <strain evidence="1">UK204</strain>
    </source>
</reference>
<proteinExistence type="predicted"/>
<comment type="caution">
    <text evidence="1">The sequence shown here is derived from an EMBL/GenBank/DDBJ whole genome shotgun (WGS) entry which is preliminary data.</text>
</comment>
<keyword evidence="2" id="KW-1185">Reference proteome</keyword>
<evidence type="ECO:0000313" key="2">
    <source>
        <dbReference type="Proteomes" id="UP000789570"/>
    </source>
</evidence>
<name>A0A9N8WEP1_9GLOM</name>